<reference evidence="1 2" key="1">
    <citation type="submission" date="2024-01" db="EMBL/GenBank/DDBJ databases">
        <title>The genomes of 5 underutilized Papilionoideae crops provide insights into root nodulation and disease resistanc.</title>
        <authorList>
            <person name="Jiang F."/>
        </authorList>
    </citation>
    <scope>NUCLEOTIDE SEQUENCE [LARGE SCALE GENOMIC DNA]</scope>
    <source>
        <strain evidence="1">LVBAO_FW01</strain>
        <tissue evidence="1">Leaves</tissue>
    </source>
</reference>
<evidence type="ECO:0000313" key="2">
    <source>
        <dbReference type="Proteomes" id="UP001367508"/>
    </source>
</evidence>
<protein>
    <submittedName>
        <fullName evidence="1">Uncharacterized protein</fullName>
    </submittedName>
</protein>
<organism evidence="1 2">
    <name type="scientific">Canavalia gladiata</name>
    <name type="common">Sword bean</name>
    <name type="synonym">Dolichos gladiatus</name>
    <dbReference type="NCBI Taxonomy" id="3824"/>
    <lineage>
        <taxon>Eukaryota</taxon>
        <taxon>Viridiplantae</taxon>
        <taxon>Streptophyta</taxon>
        <taxon>Embryophyta</taxon>
        <taxon>Tracheophyta</taxon>
        <taxon>Spermatophyta</taxon>
        <taxon>Magnoliopsida</taxon>
        <taxon>eudicotyledons</taxon>
        <taxon>Gunneridae</taxon>
        <taxon>Pentapetalae</taxon>
        <taxon>rosids</taxon>
        <taxon>fabids</taxon>
        <taxon>Fabales</taxon>
        <taxon>Fabaceae</taxon>
        <taxon>Papilionoideae</taxon>
        <taxon>50 kb inversion clade</taxon>
        <taxon>NPAAA clade</taxon>
        <taxon>indigoferoid/millettioid clade</taxon>
        <taxon>Phaseoleae</taxon>
        <taxon>Canavalia</taxon>
    </lineage>
</organism>
<dbReference type="AlphaFoldDB" id="A0AAN9QAA0"/>
<comment type="caution">
    <text evidence="1">The sequence shown here is derived from an EMBL/GenBank/DDBJ whole genome shotgun (WGS) entry which is preliminary data.</text>
</comment>
<keyword evidence="2" id="KW-1185">Reference proteome</keyword>
<proteinExistence type="predicted"/>
<sequence length="198" mass="22336">MKKAFDKKVHPREFQEGDLVIKKLLPMQKALHGKWSPNYQGPYVVKKAFSRGALILEDMDGKDLPNPINLDAIKRGAHFLRGEHTPREKEAKFGRSSINLSHRIPEHSPTDLTCFDVGLSLKRYSLGPPSIRPYGINPTLPVRMKQSRTRLGRGRTTAPSNSKSVFRKPYSHVRDTDEFLSPLKALAPSMIRQNRAGG</sequence>
<accession>A0AAN9QAA0</accession>
<dbReference type="EMBL" id="JAYMYQ010000006">
    <property type="protein sequence ID" value="KAK7323703.1"/>
    <property type="molecule type" value="Genomic_DNA"/>
</dbReference>
<name>A0AAN9QAA0_CANGL</name>
<evidence type="ECO:0000313" key="1">
    <source>
        <dbReference type="EMBL" id="KAK7323703.1"/>
    </source>
</evidence>
<dbReference type="Proteomes" id="UP001367508">
    <property type="component" value="Unassembled WGS sequence"/>
</dbReference>
<gene>
    <name evidence="1" type="ORF">VNO77_27193</name>
</gene>